<gene>
    <name evidence="1" type="ORF">DSO57_1004156</name>
</gene>
<accession>A0ACC2UHV9</accession>
<reference evidence="1" key="1">
    <citation type="submission" date="2022-04" db="EMBL/GenBank/DDBJ databases">
        <title>Genome of the entomopathogenic fungus Entomophthora muscae.</title>
        <authorList>
            <person name="Elya C."/>
            <person name="Lovett B.R."/>
            <person name="Lee E."/>
            <person name="Macias A.M."/>
            <person name="Hajek A.E."/>
            <person name="De Bivort B.L."/>
            <person name="Kasson M.T."/>
            <person name="De Fine Licht H.H."/>
            <person name="Stajich J.E."/>
        </authorList>
    </citation>
    <scope>NUCLEOTIDE SEQUENCE</scope>
    <source>
        <strain evidence="1">Berkeley</strain>
    </source>
</reference>
<protein>
    <submittedName>
        <fullName evidence="1">Uncharacterized protein</fullName>
    </submittedName>
</protein>
<sequence>MFGASATGPSPALGAASSAATTTSSAFSFGATSTASGTSASGFSFGATSTASGTSASGAGFGASSTPAFGTSAATAAGIGATKSTTAFGTPASAPAFGIGASTSQPTFGFGAATSTAATASTGNTLGSSTTAFGTGSAFGATTSAFGGSTSFLGGSSFKPTNSFFSWHHSSPTDLKYSELLHKAFCLTQEYNITPNTLVRDLPQEAQSIFAQIENFRSKEKEANEALKKKTSLLAPALGRPSDNAVDAPLPIDDKLTILLRDLKSLKTKLQRDAATTKELNATLEIKFSQAKKAQLKLQSLKAKKEPLEKNSCLNPLGNVPFSQLITPFSQSSFNALKSSLTDSGADVAYDETEYFIQLLKYIQEQGEALKAEISKIHNTTYSTDCDPTPQSLMDQLMGKIYTLSHQEMSIRTRLCSVIKEHNIGYSLDPKKSEPKDDIGLGNLLFDRSYVPQPKQDDVLFEIATTEIKPVDLSKLKPK</sequence>
<evidence type="ECO:0000313" key="1">
    <source>
        <dbReference type="EMBL" id="KAJ9086433.1"/>
    </source>
</evidence>
<dbReference type="Proteomes" id="UP001165960">
    <property type="component" value="Unassembled WGS sequence"/>
</dbReference>
<comment type="caution">
    <text evidence="1">The sequence shown here is derived from an EMBL/GenBank/DDBJ whole genome shotgun (WGS) entry which is preliminary data.</text>
</comment>
<organism evidence="1 2">
    <name type="scientific">Entomophthora muscae</name>
    <dbReference type="NCBI Taxonomy" id="34485"/>
    <lineage>
        <taxon>Eukaryota</taxon>
        <taxon>Fungi</taxon>
        <taxon>Fungi incertae sedis</taxon>
        <taxon>Zoopagomycota</taxon>
        <taxon>Entomophthoromycotina</taxon>
        <taxon>Entomophthoromycetes</taxon>
        <taxon>Entomophthorales</taxon>
        <taxon>Entomophthoraceae</taxon>
        <taxon>Entomophthora</taxon>
    </lineage>
</organism>
<proteinExistence type="predicted"/>
<name>A0ACC2UHV9_9FUNG</name>
<dbReference type="EMBL" id="QTSX02000720">
    <property type="protein sequence ID" value="KAJ9086433.1"/>
    <property type="molecule type" value="Genomic_DNA"/>
</dbReference>
<keyword evidence="2" id="KW-1185">Reference proteome</keyword>
<evidence type="ECO:0000313" key="2">
    <source>
        <dbReference type="Proteomes" id="UP001165960"/>
    </source>
</evidence>